<dbReference type="Proteomes" id="UP001056012">
    <property type="component" value="Chromosome 2"/>
</dbReference>
<comment type="subcellular location">
    <subcellularLocation>
        <location evidence="1">Nucleus</location>
    </subcellularLocation>
</comment>
<feature type="compositionally biased region" description="Low complexity" evidence="6">
    <location>
        <begin position="135"/>
        <end position="154"/>
    </location>
</feature>
<dbReference type="PANTHER" id="PTHR13044:SF14">
    <property type="entry name" value="CRYPTOCEPHAL, ISOFORM A"/>
    <property type="match status" value="1"/>
</dbReference>
<feature type="region of interest" description="Disordered" evidence="6">
    <location>
        <begin position="130"/>
        <end position="192"/>
    </location>
</feature>
<dbReference type="AlphaFoldDB" id="A0A9Q9DRB2"/>
<keyword evidence="4" id="KW-0804">Transcription</keyword>
<organism evidence="8 9">
    <name type="scientific">Curvularia clavata</name>
    <dbReference type="NCBI Taxonomy" id="95742"/>
    <lineage>
        <taxon>Eukaryota</taxon>
        <taxon>Fungi</taxon>
        <taxon>Dikarya</taxon>
        <taxon>Ascomycota</taxon>
        <taxon>Pezizomycotina</taxon>
        <taxon>Dothideomycetes</taxon>
        <taxon>Pleosporomycetidae</taxon>
        <taxon>Pleosporales</taxon>
        <taxon>Pleosporineae</taxon>
        <taxon>Pleosporaceae</taxon>
        <taxon>Curvularia</taxon>
    </lineage>
</organism>
<dbReference type="GO" id="GO:0005634">
    <property type="term" value="C:nucleus"/>
    <property type="evidence" value="ECO:0007669"/>
    <property type="project" value="UniProtKB-SubCell"/>
</dbReference>
<evidence type="ECO:0000259" key="7">
    <source>
        <dbReference type="PROSITE" id="PS50217"/>
    </source>
</evidence>
<accession>A0A9Q9DRB2</accession>
<sequence>MSNFYNQQAFGQPTFTDAHASGSSSGRDTFDVIDSSDLYYDPNGAYHTGGQMLQQMQTAARDEHTHNQHVVYALQDSSLSVAGLQYTSPTVPNMNSHLSHHYEPGNSIHLGLDDLQRLSTATHDYNINAYRTPYPDSNATSTSSAPSPDPANSTLLTDPVVVEAEEDKRKRNQAASARFRQKKKQREQQLMEKAHEMQERTKQLEVENEGLKKENIFLKKLLVEKVDHMSDEDREMLRKVAEGVLDRGVRKTH</sequence>
<dbReference type="SMART" id="SM00338">
    <property type="entry name" value="BRLZ"/>
    <property type="match status" value="1"/>
</dbReference>
<feature type="domain" description="BZIP" evidence="7">
    <location>
        <begin position="162"/>
        <end position="225"/>
    </location>
</feature>
<gene>
    <name evidence="8" type="ORF">yc1106_03124</name>
</gene>
<keyword evidence="5" id="KW-0539">Nucleus</keyword>
<name>A0A9Q9DRB2_CURCL</name>
<dbReference type="InterPro" id="IPR004827">
    <property type="entry name" value="bZIP"/>
</dbReference>
<dbReference type="Pfam" id="PF07716">
    <property type="entry name" value="bZIP_2"/>
    <property type="match status" value="1"/>
</dbReference>
<proteinExistence type="predicted"/>
<evidence type="ECO:0000256" key="5">
    <source>
        <dbReference type="ARBA" id="ARBA00023242"/>
    </source>
</evidence>
<evidence type="ECO:0000313" key="9">
    <source>
        <dbReference type="Proteomes" id="UP001056012"/>
    </source>
</evidence>
<dbReference type="EMBL" id="CP089275">
    <property type="protein sequence ID" value="USP75850.1"/>
    <property type="molecule type" value="Genomic_DNA"/>
</dbReference>
<dbReference type="InterPro" id="IPR046347">
    <property type="entry name" value="bZIP_sf"/>
</dbReference>
<evidence type="ECO:0000256" key="2">
    <source>
        <dbReference type="ARBA" id="ARBA00023015"/>
    </source>
</evidence>
<reference evidence="8" key="1">
    <citation type="submission" date="2021-12" db="EMBL/GenBank/DDBJ databases">
        <title>Curvularia clavata genome.</title>
        <authorList>
            <person name="Cao Y."/>
        </authorList>
    </citation>
    <scope>NUCLEOTIDE SEQUENCE</scope>
    <source>
        <strain evidence="8">Yc1106</strain>
    </source>
</reference>
<keyword evidence="9" id="KW-1185">Reference proteome</keyword>
<dbReference type="OrthoDB" id="1939598at2759"/>
<dbReference type="PROSITE" id="PS50217">
    <property type="entry name" value="BZIP"/>
    <property type="match status" value="1"/>
</dbReference>
<evidence type="ECO:0000256" key="1">
    <source>
        <dbReference type="ARBA" id="ARBA00004123"/>
    </source>
</evidence>
<evidence type="ECO:0000256" key="6">
    <source>
        <dbReference type="SAM" id="MobiDB-lite"/>
    </source>
</evidence>
<dbReference type="Gene3D" id="1.20.5.170">
    <property type="match status" value="1"/>
</dbReference>
<dbReference type="PANTHER" id="PTHR13044">
    <property type="entry name" value="ACTIVATING TRANSCRIPTION FACTOR ATF 4/5"/>
    <property type="match status" value="1"/>
</dbReference>
<evidence type="ECO:0000256" key="3">
    <source>
        <dbReference type="ARBA" id="ARBA00023125"/>
    </source>
</evidence>
<dbReference type="SUPFAM" id="SSF57959">
    <property type="entry name" value="Leucine zipper domain"/>
    <property type="match status" value="1"/>
</dbReference>
<evidence type="ECO:0000313" key="8">
    <source>
        <dbReference type="EMBL" id="USP75850.1"/>
    </source>
</evidence>
<dbReference type="CDD" id="cd14705">
    <property type="entry name" value="bZIP_Zip1"/>
    <property type="match status" value="1"/>
</dbReference>
<keyword evidence="2" id="KW-0805">Transcription regulation</keyword>
<keyword evidence="3" id="KW-0238">DNA-binding</keyword>
<protein>
    <recommendedName>
        <fullName evidence="7">BZIP domain-containing protein</fullName>
    </recommendedName>
</protein>
<dbReference type="PROSITE" id="PS00036">
    <property type="entry name" value="BZIP_BASIC"/>
    <property type="match status" value="1"/>
</dbReference>
<dbReference type="VEuPathDB" id="FungiDB:yc1106_03124"/>
<dbReference type="GO" id="GO:0000977">
    <property type="term" value="F:RNA polymerase II transcription regulatory region sequence-specific DNA binding"/>
    <property type="evidence" value="ECO:0007669"/>
    <property type="project" value="TreeGrafter"/>
</dbReference>
<dbReference type="GO" id="GO:0001228">
    <property type="term" value="F:DNA-binding transcription activator activity, RNA polymerase II-specific"/>
    <property type="evidence" value="ECO:0007669"/>
    <property type="project" value="TreeGrafter"/>
</dbReference>
<evidence type="ECO:0000256" key="4">
    <source>
        <dbReference type="ARBA" id="ARBA00023163"/>
    </source>
</evidence>